<dbReference type="Proteomes" id="UP000315711">
    <property type="component" value="Unassembled WGS sequence"/>
</dbReference>
<evidence type="ECO:0000313" key="3">
    <source>
        <dbReference type="Proteomes" id="UP000315711"/>
    </source>
</evidence>
<organism evidence="2 3">
    <name type="scientific">Halalkalibacter nanhaiisediminis</name>
    <dbReference type="NCBI Taxonomy" id="688079"/>
    <lineage>
        <taxon>Bacteria</taxon>
        <taxon>Bacillati</taxon>
        <taxon>Bacillota</taxon>
        <taxon>Bacilli</taxon>
        <taxon>Bacillales</taxon>
        <taxon>Bacillaceae</taxon>
        <taxon>Halalkalibacter</taxon>
    </lineage>
</organism>
<evidence type="ECO:0000259" key="1">
    <source>
        <dbReference type="Pfam" id="PF00535"/>
    </source>
</evidence>
<dbReference type="SUPFAM" id="SSF53448">
    <property type="entry name" value="Nucleotide-diphospho-sugar transferases"/>
    <property type="match status" value="1"/>
</dbReference>
<dbReference type="Pfam" id="PF00535">
    <property type="entry name" value="Glycos_transf_2"/>
    <property type="match status" value="1"/>
</dbReference>
<reference evidence="2 3" key="1">
    <citation type="journal article" date="2015" name="Stand. Genomic Sci.">
        <title>Genomic Encyclopedia of Bacterial and Archaeal Type Strains, Phase III: the genomes of soil and plant-associated and newly described type strains.</title>
        <authorList>
            <person name="Whitman W.B."/>
            <person name="Woyke T."/>
            <person name="Klenk H.P."/>
            <person name="Zhou Y."/>
            <person name="Lilburn T.G."/>
            <person name="Beck B.J."/>
            <person name="De Vos P."/>
            <person name="Vandamme P."/>
            <person name="Eisen J.A."/>
            <person name="Garrity G."/>
            <person name="Hugenholtz P."/>
            <person name="Kyrpides N.C."/>
        </authorList>
    </citation>
    <scope>NUCLEOTIDE SEQUENCE [LARGE SCALE GENOMIC DNA]</scope>
    <source>
        <strain evidence="2 3">CGMCC 1.10116</strain>
    </source>
</reference>
<dbReference type="InterPro" id="IPR001173">
    <property type="entry name" value="Glyco_trans_2-like"/>
</dbReference>
<dbReference type="OrthoDB" id="9785185at2"/>
<feature type="domain" description="Glycosyltransferase 2-like" evidence="1">
    <location>
        <begin position="4"/>
        <end position="62"/>
    </location>
</feature>
<protein>
    <submittedName>
        <fullName evidence="2">Teichuronic acid biosynthesis glycosyltransferase TuaG</fullName>
    </submittedName>
</protein>
<accession>A0A562QT57</accession>
<keyword evidence="3" id="KW-1185">Reference proteome</keyword>
<evidence type="ECO:0000313" key="2">
    <source>
        <dbReference type="EMBL" id="TWI59877.1"/>
    </source>
</evidence>
<keyword evidence="2" id="KW-0808">Transferase</keyword>
<gene>
    <name evidence="2" type="ORF">IQ10_00300</name>
</gene>
<dbReference type="EMBL" id="VLKZ01000001">
    <property type="protein sequence ID" value="TWI59877.1"/>
    <property type="molecule type" value="Genomic_DNA"/>
</dbReference>
<dbReference type="CDD" id="cd00761">
    <property type="entry name" value="Glyco_tranf_GTA_type"/>
    <property type="match status" value="1"/>
</dbReference>
<dbReference type="GO" id="GO:0016740">
    <property type="term" value="F:transferase activity"/>
    <property type="evidence" value="ECO:0007669"/>
    <property type="project" value="UniProtKB-KW"/>
</dbReference>
<dbReference type="InterPro" id="IPR029044">
    <property type="entry name" value="Nucleotide-diphossugar_trans"/>
</dbReference>
<dbReference type="Gene3D" id="3.90.550.10">
    <property type="entry name" value="Spore Coat Polysaccharide Biosynthesis Protein SpsA, Chain A"/>
    <property type="match status" value="1"/>
</dbReference>
<sequence length="101" mass="11723">MRIRNKALEKAQGKYVAFLDADDMWKPHKLEKQLEFMVQDKIGFSFTAYEILKGTENKVIQVPQKLNYSQFMKNTIIGTLTVMINTDIVGEVRLVNVKKRS</sequence>
<proteinExistence type="predicted"/>
<comment type="caution">
    <text evidence="2">The sequence shown here is derived from an EMBL/GenBank/DDBJ whole genome shotgun (WGS) entry which is preliminary data.</text>
</comment>
<name>A0A562QT57_9BACI</name>
<dbReference type="AlphaFoldDB" id="A0A562QT57"/>